<feature type="transmembrane region" description="Helical" evidence="7">
    <location>
        <begin position="296"/>
        <end position="322"/>
    </location>
</feature>
<evidence type="ECO:0000256" key="5">
    <source>
        <dbReference type="ARBA" id="ARBA00023136"/>
    </source>
</evidence>
<name>A0A1H9TMC4_BUTFI</name>
<dbReference type="Proteomes" id="UP000182584">
    <property type="component" value="Unassembled WGS sequence"/>
</dbReference>
<evidence type="ECO:0000256" key="4">
    <source>
        <dbReference type="ARBA" id="ARBA00022989"/>
    </source>
</evidence>
<keyword evidence="3 7" id="KW-0812">Transmembrane</keyword>
<evidence type="ECO:0000313" key="10">
    <source>
        <dbReference type="EMBL" id="SER98282.1"/>
    </source>
</evidence>
<feature type="transmembrane region" description="Helical" evidence="7">
    <location>
        <begin position="21"/>
        <end position="40"/>
    </location>
</feature>
<dbReference type="eggNOG" id="COG0577">
    <property type="taxonomic scope" value="Bacteria"/>
</dbReference>
<dbReference type="GO" id="GO:0005886">
    <property type="term" value="C:plasma membrane"/>
    <property type="evidence" value="ECO:0007669"/>
    <property type="project" value="UniProtKB-SubCell"/>
</dbReference>
<dbReference type="InterPro" id="IPR025857">
    <property type="entry name" value="MacB_PCD"/>
</dbReference>
<gene>
    <name evidence="10" type="ORF">SAMN04487884_11562</name>
</gene>
<accession>A0A1H9TMC4</accession>
<evidence type="ECO:0000256" key="1">
    <source>
        <dbReference type="ARBA" id="ARBA00004651"/>
    </source>
</evidence>
<feature type="transmembrane region" description="Helical" evidence="7">
    <location>
        <begin position="383"/>
        <end position="403"/>
    </location>
</feature>
<evidence type="ECO:0000256" key="7">
    <source>
        <dbReference type="SAM" id="Phobius"/>
    </source>
</evidence>
<reference evidence="10 11" key="1">
    <citation type="submission" date="2016-10" db="EMBL/GenBank/DDBJ databases">
        <authorList>
            <person name="de Groot N.N."/>
        </authorList>
    </citation>
    <scope>NUCLEOTIDE SEQUENCE [LARGE SCALE GENOMIC DNA]</scope>
    <source>
        <strain evidence="10 11">AR40</strain>
    </source>
</reference>
<keyword evidence="4 7" id="KW-1133">Transmembrane helix</keyword>
<dbReference type="RefSeq" id="WP_034491670.1">
    <property type="nucleotide sequence ID" value="NZ_CP146963.1"/>
</dbReference>
<keyword evidence="5 7" id="KW-0472">Membrane</keyword>
<proteinExistence type="inferred from homology"/>
<evidence type="ECO:0000313" key="11">
    <source>
        <dbReference type="Proteomes" id="UP000182584"/>
    </source>
</evidence>
<feature type="domain" description="ABC3 transporter permease C-terminal" evidence="8">
    <location>
        <begin position="300"/>
        <end position="413"/>
    </location>
</feature>
<evidence type="ECO:0000259" key="9">
    <source>
        <dbReference type="Pfam" id="PF12704"/>
    </source>
</evidence>
<dbReference type="GeneID" id="89510110"/>
<evidence type="ECO:0000256" key="2">
    <source>
        <dbReference type="ARBA" id="ARBA00022475"/>
    </source>
</evidence>
<evidence type="ECO:0000256" key="6">
    <source>
        <dbReference type="ARBA" id="ARBA00038076"/>
    </source>
</evidence>
<dbReference type="Pfam" id="PF12704">
    <property type="entry name" value="MacB_PCD"/>
    <property type="match status" value="1"/>
</dbReference>
<dbReference type="PANTHER" id="PTHR30572">
    <property type="entry name" value="MEMBRANE COMPONENT OF TRANSPORTER-RELATED"/>
    <property type="match status" value="1"/>
</dbReference>
<dbReference type="InterPro" id="IPR003838">
    <property type="entry name" value="ABC3_permease_C"/>
</dbReference>
<dbReference type="OrthoDB" id="9770036at2"/>
<comment type="subcellular location">
    <subcellularLocation>
        <location evidence="1">Cell membrane</location>
        <topology evidence="1">Multi-pass membrane protein</topology>
    </subcellularLocation>
</comment>
<sequence>MILENIKLSLSALYANKLRTCLTMLGIVIGIASMIAIMTVSDAMNKSTMNSMGDMGANVVSVFLTQKADENGEYDENVRAMKDKDYVSSQMLEGIRKTFGSSISGISISAEVGSVKVTDKKNYANITLIGSNATGIKKNNLTMLAGRSFVSKDYEDGKKVILVSDKYVQNMFSGDNEGALGQNVEVVINGKYYNYTIVGVYEYHDTGYSSGTSQKDIQTGAYIPYKTATRQLRDSARITSFDVLTKAGADPTQLSFDLTDYMNENFYKNNDAYEIYAYSMKAELKEMENMLNTQKMAFMAVGAISLLVGGIGVMNIMIVSITERTREIGTRKALGATNGYIRLQFITEAVVVCFIGGIIGVILGIVFGIAASNLMNYQGSPSVTGIAACLLFSIVFGVFFGYYPAGKAAKLNPIEALRYE</sequence>
<dbReference type="EMBL" id="FOGJ01000015">
    <property type="protein sequence ID" value="SER98282.1"/>
    <property type="molecule type" value="Genomic_DNA"/>
</dbReference>
<organism evidence="10 11">
    <name type="scientific">Butyrivibrio fibrisolvens</name>
    <dbReference type="NCBI Taxonomy" id="831"/>
    <lineage>
        <taxon>Bacteria</taxon>
        <taxon>Bacillati</taxon>
        <taxon>Bacillota</taxon>
        <taxon>Clostridia</taxon>
        <taxon>Lachnospirales</taxon>
        <taxon>Lachnospiraceae</taxon>
        <taxon>Butyrivibrio</taxon>
    </lineage>
</organism>
<comment type="similarity">
    <text evidence="6">Belongs to the ABC-4 integral membrane protein family.</text>
</comment>
<protein>
    <submittedName>
        <fullName evidence="10">Putative ABC transport system permease protein</fullName>
    </submittedName>
</protein>
<dbReference type="PANTHER" id="PTHR30572:SF4">
    <property type="entry name" value="ABC TRANSPORTER PERMEASE YTRF"/>
    <property type="match status" value="1"/>
</dbReference>
<feature type="domain" description="MacB-like periplasmic core" evidence="9">
    <location>
        <begin position="20"/>
        <end position="260"/>
    </location>
</feature>
<dbReference type="Pfam" id="PF02687">
    <property type="entry name" value="FtsX"/>
    <property type="match status" value="1"/>
</dbReference>
<evidence type="ECO:0000256" key="3">
    <source>
        <dbReference type="ARBA" id="ARBA00022692"/>
    </source>
</evidence>
<dbReference type="AlphaFoldDB" id="A0A1H9TMC4"/>
<feature type="transmembrane region" description="Helical" evidence="7">
    <location>
        <begin position="343"/>
        <end position="371"/>
    </location>
</feature>
<dbReference type="GO" id="GO:0022857">
    <property type="term" value="F:transmembrane transporter activity"/>
    <property type="evidence" value="ECO:0007669"/>
    <property type="project" value="TreeGrafter"/>
</dbReference>
<keyword evidence="2" id="KW-1003">Cell membrane</keyword>
<dbReference type="InterPro" id="IPR050250">
    <property type="entry name" value="Macrolide_Exporter_MacB"/>
</dbReference>
<evidence type="ECO:0000259" key="8">
    <source>
        <dbReference type="Pfam" id="PF02687"/>
    </source>
</evidence>